<dbReference type="Gene3D" id="3.40.50.1820">
    <property type="entry name" value="alpha/beta hydrolase"/>
    <property type="match status" value="1"/>
</dbReference>
<dbReference type="InterPro" id="IPR051049">
    <property type="entry name" value="Dienelactone_hydrolase-like"/>
</dbReference>
<name>A0AA37H5W6_9HYPH</name>
<gene>
    <name evidence="2" type="ORF">MPEAHAMD_0267</name>
</gene>
<dbReference type="SUPFAM" id="SSF53474">
    <property type="entry name" value="alpha/beta-Hydrolases"/>
    <property type="match status" value="1"/>
</dbReference>
<accession>A0AA37H5W6</accession>
<dbReference type="Pfam" id="PF01738">
    <property type="entry name" value="DLH"/>
    <property type="match status" value="1"/>
</dbReference>
<dbReference type="InterPro" id="IPR002925">
    <property type="entry name" value="Dienelactn_hydro"/>
</dbReference>
<comment type="caution">
    <text evidence="2">The sequence shown here is derived from an EMBL/GenBank/DDBJ whole genome shotgun (WGS) entry which is preliminary data.</text>
</comment>
<reference evidence="2" key="2">
    <citation type="submission" date="2021-08" db="EMBL/GenBank/DDBJ databases">
        <authorList>
            <person name="Tani A."/>
            <person name="Ola A."/>
            <person name="Ogura Y."/>
            <person name="Katsura K."/>
            <person name="Hayashi T."/>
        </authorList>
    </citation>
    <scope>NUCLEOTIDE SEQUENCE</scope>
    <source>
        <strain evidence="2">JCM 32048</strain>
    </source>
</reference>
<evidence type="ECO:0000313" key="3">
    <source>
        <dbReference type="Proteomes" id="UP001055286"/>
    </source>
</evidence>
<dbReference type="EMBL" id="BPQJ01000001">
    <property type="protein sequence ID" value="GJD60132.1"/>
    <property type="molecule type" value="Genomic_DNA"/>
</dbReference>
<dbReference type="PANTHER" id="PTHR46623:SF6">
    <property type="entry name" value="ALPHA_BETA-HYDROLASES SUPERFAMILY PROTEIN"/>
    <property type="match status" value="1"/>
</dbReference>
<dbReference type="GO" id="GO:0016787">
    <property type="term" value="F:hydrolase activity"/>
    <property type="evidence" value="ECO:0007669"/>
    <property type="project" value="InterPro"/>
</dbReference>
<dbReference type="InterPro" id="IPR006311">
    <property type="entry name" value="TAT_signal"/>
</dbReference>
<organism evidence="2 3">
    <name type="scientific">Methylobacterium frigidaeris</name>
    <dbReference type="NCBI Taxonomy" id="2038277"/>
    <lineage>
        <taxon>Bacteria</taxon>
        <taxon>Pseudomonadati</taxon>
        <taxon>Pseudomonadota</taxon>
        <taxon>Alphaproteobacteria</taxon>
        <taxon>Hyphomicrobiales</taxon>
        <taxon>Methylobacteriaceae</taxon>
        <taxon>Methylobacterium</taxon>
    </lineage>
</organism>
<protein>
    <recommendedName>
        <fullName evidence="1">Dienelactone hydrolase domain-containing protein</fullName>
    </recommendedName>
</protein>
<dbReference type="PANTHER" id="PTHR46623">
    <property type="entry name" value="CARBOXYMETHYLENEBUTENOLIDASE-RELATED"/>
    <property type="match status" value="1"/>
</dbReference>
<dbReference type="AlphaFoldDB" id="A0AA37H5W6"/>
<evidence type="ECO:0000313" key="2">
    <source>
        <dbReference type="EMBL" id="GJD60132.1"/>
    </source>
</evidence>
<feature type="domain" description="Dienelactone hydrolase" evidence="1">
    <location>
        <begin position="73"/>
        <end position="296"/>
    </location>
</feature>
<dbReference type="Proteomes" id="UP001055286">
    <property type="component" value="Unassembled WGS sequence"/>
</dbReference>
<keyword evidence="3" id="KW-1185">Reference proteome</keyword>
<dbReference type="RefSeq" id="WP_165795657.1">
    <property type="nucleotide sequence ID" value="NZ_BPQJ01000001.1"/>
</dbReference>
<sequence>MATSDDARAGGSKDLEQLDGLVIPPFSRRGFVMTSLMTGLTLATTRVEAQAIRTDETGIVAGEVRIPVGDGPMPAYRAMPQGPGPFPIVLVVEEIFGVHDYIKDICRRLAKAGYTAVAPELFARQGDVSKMTDVQEIVREVVSKTPDAQVMGDLDATAAWAAAEAKGDAGKLGITGWCRGGRTVWLYAAHSANLKAGVAWYGNFGGNRTGIQPKTAADVIPEIRAPILGLYGAADTGIPVADVEKAREAAKAAGKTVDIVIFPDAPHGFHADYRPSYRKGPAEEGWGRMLAWFRDHGVA</sequence>
<proteinExistence type="predicted"/>
<dbReference type="PROSITE" id="PS51318">
    <property type="entry name" value="TAT"/>
    <property type="match status" value="1"/>
</dbReference>
<dbReference type="InterPro" id="IPR029058">
    <property type="entry name" value="AB_hydrolase_fold"/>
</dbReference>
<reference evidence="2" key="1">
    <citation type="journal article" date="2016" name="Front. Microbiol.">
        <title>Genome Sequence of the Piezophilic, Mesophilic Sulfate-Reducing Bacterium Desulfovibrio indicus J2T.</title>
        <authorList>
            <person name="Cao J."/>
            <person name="Maignien L."/>
            <person name="Shao Z."/>
            <person name="Alain K."/>
            <person name="Jebbar M."/>
        </authorList>
    </citation>
    <scope>NUCLEOTIDE SEQUENCE</scope>
    <source>
        <strain evidence="2">JCM 32048</strain>
    </source>
</reference>
<evidence type="ECO:0000259" key="1">
    <source>
        <dbReference type="Pfam" id="PF01738"/>
    </source>
</evidence>